<dbReference type="InterPro" id="IPR018772">
    <property type="entry name" value="Transcription_activator_HlyU"/>
</dbReference>
<dbReference type="Proteomes" id="UP001318682">
    <property type="component" value="Chromosome"/>
</dbReference>
<reference evidence="3" key="1">
    <citation type="submission" date="2024-01" db="EMBL/GenBank/DDBJ databases">
        <title>Roseobacter fucihabitans sp. nov., isolated from the brown alga Fucus spiralis.</title>
        <authorList>
            <person name="Hahnke S."/>
            <person name="Berger M."/>
            <person name="Schlingloff A."/>
            <person name="Athale I."/>
            <person name="Neumann-Schaal M."/>
            <person name="Adenaya A."/>
            <person name="Poehlein A."/>
            <person name="Daniel R."/>
            <person name="Pertersen J."/>
            <person name="Brinkhoff T."/>
        </authorList>
    </citation>
    <scope>NUCLEOTIDE SEQUENCE [LARGE SCALE GENOMIC DNA]</scope>
    <source>
        <strain evidence="3">B14</strain>
    </source>
</reference>
<protein>
    <recommendedName>
        <fullName evidence="4">Transcriptional activator HlyU</fullName>
    </recommendedName>
</protein>
<feature type="region of interest" description="Disordered" evidence="1">
    <location>
        <begin position="1"/>
        <end position="20"/>
    </location>
</feature>
<dbReference type="EMBL" id="CP143423">
    <property type="protein sequence ID" value="WVX49390.1"/>
    <property type="molecule type" value="Genomic_DNA"/>
</dbReference>
<proteinExistence type="predicted"/>
<evidence type="ECO:0000313" key="3">
    <source>
        <dbReference type="Proteomes" id="UP001318682"/>
    </source>
</evidence>
<organism evidence="2 3">
    <name type="scientific">Roseobacter fucihabitans</name>
    <dbReference type="NCBI Taxonomy" id="1537242"/>
    <lineage>
        <taxon>Bacteria</taxon>
        <taxon>Pseudomonadati</taxon>
        <taxon>Pseudomonadota</taxon>
        <taxon>Alphaproteobacteria</taxon>
        <taxon>Rhodobacterales</taxon>
        <taxon>Roseobacteraceae</taxon>
        <taxon>Roseobacter</taxon>
    </lineage>
</organism>
<dbReference type="RefSeq" id="WP_187429610.1">
    <property type="nucleotide sequence ID" value="NZ_CP143423.1"/>
</dbReference>
<name>A0ABZ2BW66_9RHOB</name>
<dbReference type="Pfam" id="PF10115">
    <property type="entry name" value="HlyU"/>
    <property type="match status" value="1"/>
</dbReference>
<gene>
    <name evidence="2" type="ORF">ROLI_024840</name>
</gene>
<evidence type="ECO:0000256" key="1">
    <source>
        <dbReference type="SAM" id="MobiDB-lite"/>
    </source>
</evidence>
<evidence type="ECO:0008006" key="4">
    <source>
        <dbReference type="Google" id="ProtNLM"/>
    </source>
</evidence>
<evidence type="ECO:0000313" key="2">
    <source>
        <dbReference type="EMBL" id="WVX49390.1"/>
    </source>
</evidence>
<accession>A0ABZ2BW66</accession>
<keyword evidence="3" id="KW-1185">Reference proteome</keyword>
<sequence>MSFLKKLFGGGGGVSTAPEASTETYEGYHITAKPVAEGNSFRVSALIEKEIAGEAKSHELIRADTVQGLEEAQKACFRKAKQVIDEQGERIFR</sequence>